<evidence type="ECO:0000313" key="4">
    <source>
        <dbReference type="Proteomes" id="UP001190700"/>
    </source>
</evidence>
<keyword evidence="4" id="KW-1185">Reference proteome</keyword>
<feature type="region of interest" description="Disordered" evidence="2">
    <location>
        <begin position="674"/>
        <end position="718"/>
    </location>
</feature>
<dbReference type="EMBL" id="LGRX02008496">
    <property type="protein sequence ID" value="KAK3273408.1"/>
    <property type="molecule type" value="Genomic_DNA"/>
</dbReference>
<feature type="region of interest" description="Disordered" evidence="2">
    <location>
        <begin position="805"/>
        <end position="830"/>
    </location>
</feature>
<feature type="region of interest" description="Disordered" evidence="2">
    <location>
        <begin position="407"/>
        <end position="426"/>
    </location>
</feature>
<accession>A0AAE0L603</accession>
<feature type="compositionally biased region" description="Low complexity" evidence="2">
    <location>
        <begin position="686"/>
        <end position="704"/>
    </location>
</feature>
<protein>
    <submittedName>
        <fullName evidence="3">Uncharacterized protein</fullName>
    </submittedName>
</protein>
<name>A0AAE0L603_9CHLO</name>
<evidence type="ECO:0000313" key="3">
    <source>
        <dbReference type="EMBL" id="KAK3273408.1"/>
    </source>
</evidence>
<gene>
    <name evidence="3" type="ORF">CYMTET_18348</name>
</gene>
<feature type="compositionally biased region" description="Basic residues" evidence="2">
    <location>
        <begin position="453"/>
        <end position="462"/>
    </location>
</feature>
<keyword evidence="1" id="KW-0175">Coiled coil</keyword>
<feature type="coiled-coil region" evidence="1">
    <location>
        <begin position="125"/>
        <end position="153"/>
    </location>
</feature>
<comment type="caution">
    <text evidence="3">The sequence shown here is derived from an EMBL/GenBank/DDBJ whole genome shotgun (WGS) entry which is preliminary data.</text>
</comment>
<feature type="compositionally biased region" description="Acidic residues" evidence="2">
    <location>
        <begin position="898"/>
        <end position="910"/>
    </location>
</feature>
<feature type="compositionally biased region" description="Polar residues" evidence="2">
    <location>
        <begin position="413"/>
        <end position="426"/>
    </location>
</feature>
<feature type="region of interest" description="Disordered" evidence="2">
    <location>
        <begin position="861"/>
        <end position="910"/>
    </location>
</feature>
<dbReference type="Proteomes" id="UP001190700">
    <property type="component" value="Unassembled WGS sequence"/>
</dbReference>
<feature type="region of interest" description="Disordered" evidence="2">
    <location>
        <begin position="487"/>
        <end position="582"/>
    </location>
</feature>
<sequence>MFVGEGCVLAPTMECLCTHLTDFKAAENLEVGELGPPDIQAPDMSDMLKVSLADILKSAVLLGCTFGIIGFATFSAMSANNRMHGQRQTILTKLIEQTGNGMYGFKDFGGTWTWSLFEEDRVEGIKRLSERLRRMQRNKLAAVREKKLDLRQEKLVFCIAKGELSAKERRAQMVLFTSAQQAQIMQRSIAAKTLLDMNLSSPLEELQRARAGGHAHKIRKAEHLLEKKWARRWQRRVQETRLVLDIAHQRTDRREWRVALSVMNKADRHALLKRVVVAKSLAKMQRLLCSPMAQLAQARRVGDPHAIRKAEGLLTAKCIKKWKQRAGFVDPPPACTASAEPRLHRTTLVQKVVGLVSRSPSPAEAGDEEPALPLMQRASSPALMMISRAASPIVNVAKVLASRASSPAWRSSGESTPPMQGSQTVWSAEDGQERLGAEPVAEGRVHHAQGANAKRKTGKKLHTTRAAPEILTLRQQHGQLAPFSSASIKDQAQASAGRRLSSSSSGTAVAHAGNPALGSSSRDTQREVMAEASLEWRSSPREVSPVSQAQSRQRSEEDSWRQQGSDEEEGDAGSDCDTEDAERWRQTPDLGLLSEENTVLRVQHPAAPQAPLPSNRRGMLAAGSRMLQQAQTAGAKDVLRVRLAPPEGAAADKPVMRGTPPGGQLMSLEGIQEKLVPPPSDTSDTSGVASRASSARSARASGSSQQGPREASPQAAGAQVRDVPLIVLEGESREDSVQMAKLMSLLGRSNEWEVPRDNADAAPRQAERRGLSTDLEDVDWSDDEADVAKVTNALALLDANLERAEVEKKGPQRKSPARAKPREAVAQQAHHAMHAMLELTAHDPDSLQLDVGDSDTAALAGEEAPAKKLTAYTDDHLPKKKRTNKHVGSVRTPPESPEPSDEEEEVEEAEELDQLITDQCGTIEEQETELDSEGRSAFVVSVNALKLTETDVRRKAGEERAMKMIRDGKKEDAEEGEERVLAHFEKYRERMGDNRRDDRRMQLAMEYADKLDPVSRFLLHRYVDARQRKKRERMDPSSRNMTIRSFFGRKAKGGGGADEISDAVGAKRTDPKELRRRLRIMSVKIRCVSAFVGMWRDFQDLHSSRNLCELLGENLTSMSIAIPIDAMREMVFLRKPGTACGIQALWSKALKKQQQVTQEEKVLQTLNLFGAGIGGGGNGKQQGKGKSKAAVELALPLERMIGTALVLAFLDASKIVIRQQVEAQLMRASEVSWERPTPRPISWYTDAFMVMLTSNIKIRGWYHRSTLWNLVFLQNSDGSFNLTAALATILAAGNLMGRLKYDANTSLDIFDLKFALPYELMQR</sequence>
<feature type="region of interest" description="Disordered" evidence="2">
    <location>
        <begin position="441"/>
        <end position="462"/>
    </location>
</feature>
<feature type="compositionally biased region" description="Low complexity" evidence="2">
    <location>
        <begin position="492"/>
        <end position="513"/>
    </location>
</feature>
<proteinExistence type="predicted"/>
<organism evidence="3 4">
    <name type="scientific">Cymbomonas tetramitiformis</name>
    <dbReference type="NCBI Taxonomy" id="36881"/>
    <lineage>
        <taxon>Eukaryota</taxon>
        <taxon>Viridiplantae</taxon>
        <taxon>Chlorophyta</taxon>
        <taxon>Pyramimonadophyceae</taxon>
        <taxon>Pyramimonadales</taxon>
        <taxon>Pyramimonadaceae</taxon>
        <taxon>Cymbomonas</taxon>
    </lineage>
</organism>
<evidence type="ECO:0000256" key="2">
    <source>
        <dbReference type="SAM" id="MobiDB-lite"/>
    </source>
</evidence>
<reference evidence="3 4" key="1">
    <citation type="journal article" date="2015" name="Genome Biol. Evol.">
        <title>Comparative Genomics of a Bacterivorous Green Alga Reveals Evolutionary Causalities and Consequences of Phago-Mixotrophic Mode of Nutrition.</title>
        <authorList>
            <person name="Burns J.A."/>
            <person name="Paasch A."/>
            <person name="Narechania A."/>
            <person name="Kim E."/>
        </authorList>
    </citation>
    <scope>NUCLEOTIDE SEQUENCE [LARGE SCALE GENOMIC DNA]</scope>
    <source>
        <strain evidence="3 4">PLY_AMNH</strain>
    </source>
</reference>
<feature type="compositionally biased region" description="Acidic residues" evidence="2">
    <location>
        <begin position="565"/>
        <end position="580"/>
    </location>
</feature>
<evidence type="ECO:0000256" key="1">
    <source>
        <dbReference type="SAM" id="Coils"/>
    </source>
</evidence>